<keyword evidence="3" id="KW-0548">Nucleotidyltransferase</keyword>
<feature type="domain" description="Cupin type-2" evidence="2">
    <location>
        <begin position="363"/>
        <end position="426"/>
    </location>
</feature>
<organism evidence="3 4">
    <name type="scientific">Paenibacillus nuruki</name>
    <dbReference type="NCBI Taxonomy" id="1886670"/>
    <lineage>
        <taxon>Bacteria</taxon>
        <taxon>Bacillati</taxon>
        <taxon>Bacillota</taxon>
        <taxon>Bacilli</taxon>
        <taxon>Bacillales</taxon>
        <taxon>Paenibacillaceae</taxon>
        <taxon>Paenibacillus</taxon>
    </lineage>
</organism>
<dbReference type="PANTHER" id="PTHR46390">
    <property type="entry name" value="MANNOSE-1-PHOSPHATE GUANYLYLTRANSFERASE"/>
    <property type="match status" value="1"/>
</dbReference>
<dbReference type="InterPro" id="IPR051161">
    <property type="entry name" value="Mannose-6P_isomerase_type2"/>
</dbReference>
<evidence type="ECO:0000259" key="1">
    <source>
        <dbReference type="Pfam" id="PF00483"/>
    </source>
</evidence>
<dbReference type="InterPro" id="IPR029044">
    <property type="entry name" value="Nucleotide-diphossugar_trans"/>
</dbReference>
<feature type="domain" description="Nucleotidyl transferase" evidence="1">
    <location>
        <begin position="4"/>
        <end position="271"/>
    </location>
</feature>
<dbReference type="EMBL" id="MDER01000096">
    <property type="protein sequence ID" value="ODP26136.1"/>
    <property type="molecule type" value="Genomic_DNA"/>
</dbReference>
<proteinExistence type="predicted"/>
<dbReference type="AlphaFoldDB" id="A0A1E3KXC6"/>
<dbReference type="InterPro" id="IPR005835">
    <property type="entry name" value="NTP_transferase_dom"/>
</dbReference>
<dbReference type="Pfam" id="PF07883">
    <property type="entry name" value="Cupin_2"/>
    <property type="match status" value="1"/>
</dbReference>
<dbReference type="InterPro" id="IPR014710">
    <property type="entry name" value="RmlC-like_jellyroll"/>
</dbReference>
<protein>
    <submittedName>
        <fullName evidence="3">Mannose-1-phosphate guanylyltransferase</fullName>
        <ecNumber evidence="3">2.7.7.13</ecNumber>
    </submittedName>
</protein>
<dbReference type="InterPro" id="IPR013096">
    <property type="entry name" value="Cupin_2"/>
</dbReference>
<dbReference type="RefSeq" id="WP_069329892.1">
    <property type="nucleotide sequence ID" value="NZ_MDER01000096.1"/>
</dbReference>
<accession>A0A1E3KXC6</accession>
<dbReference type="Gene3D" id="3.90.550.10">
    <property type="entry name" value="Spore Coat Polysaccharide Biosynthesis Protein SpsA, Chain A"/>
    <property type="match status" value="1"/>
</dbReference>
<keyword evidence="4" id="KW-1185">Reference proteome</keyword>
<dbReference type="PANTHER" id="PTHR46390:SF1">
    <property type="entry name" value="MANNOSE-1-PHOSPHATE GUANYLYLTRANSFERASE"/>
    <property type="match status" value="1"/>
</dbReference>
<keyword evidence="3" id="KW-0808">Transferase</keyword>
<dbReference type="PATRIC" id="fig|1886670.3.peg.4615"/>
<dbReference type="CDD" id="cd02213">
    <property type="entry name" value="cupin_PMI_typeII_C"/>
    <property type="match status" value="1"/>
</dbReference>
<evidence type="ECO:0000259" key="2">
    <source>
        <dbReference type="Pfam" id="PF07883"/>
    </source>
</evidence>
<dbReference type="SUPFAM" id="SSF53448">
    <property type="entry name" value="Nucleotide-diphospho-sugar transferases"/>
    <property type="match status" value="1"/>
</dbReference>
<evidence type="ECO:0000313" key="3">
    <source>
        <dbReference type="EMBL" id="ODP26136.1"/>
    </source>
</evidence>
<comment type="caution">
    <text evidence="3">The sequence shown here is derived from an EMBL/GenBank/DDBJ whole genome shotgun (WGS) entry which is preliminary data.</text>
</comment>
<dbReference type="SUPFAM" id="SSF51182">
    <property type="entry name" value="RmlC-like cupins"/>
    <property type="match status" value="1"/>
</dbReference>
<dbReference type="InterPro" id="IPR011051">
    <property type="entry name" value="RmlC_Cupin_sf"/>
</dbReference>
<gene>
    <name evidence="3" type="ORF">PTI45_04593</name>
</gene>
<dbReference type="EC" id="2.7.7.13" evidence="3"/>
<dbReference type="GO" id="GO:0004475">
    <property type="term" value="F:mannose-1-phosphate guanylyltransferase (GTP) activity"/>
    <property type="evidence" value="ECO:0007669"/>
    <property type="project" value="UniProtKB-EC"/>
</dbReference>
<dbReference type="Gene3D" id="2.60.120.10">
    <property type="entry name" value="Jelly Rolls"/>
    <property type="match status" value="1"/>
</dbReference>
<dbReference type="STRING" id="1886670.PTI45_04593"/>
<evidence type="ECO:0000313" key="4">
    <source>
        <dbReference type="Proteomes" id="UP000094578"/>
    </source>
</evidence>
<dbReference type="Proteomes" id="UP000094578">
    <property type="component" value="Unassembled WGS sequence"/>
</dbReference>
<reference evidence="3 4" key="1">
    <citation type="submission" date="2016-08" db="EMBL/GenBank/DDBJ databases">
        <title>Genome sequencing of Paenibacillus sp. TI45-13ar, isolated from Korean traditional nuruk.</title>
        <authorList>
            <person name="Kim S.-J."/>
        </authorList>
    </citation>
    <scope>NUCLEOTIDE SEQUENCE [LARGE SCALE GENOMIC DNA]</scope>
    <source>
        <strain evidence="3 4">TI45-13ar</strain>
    </source>
</reference>
<dbReference type="GO" id="GO:0009298">
    <property type="term" value="P:GDP-mannose biosynthetic process"/>
    <property type="evidence" value="ECO:0007669"/>
    <property type="project" value="TreeGrafter"/>
</dbReference>
<sequence>MRMILLSGGSGKRLWPLSNVNRPKQFLPVLRHQGQPESMLQRIWRQLQDAGLSEQAYFSASGHQADLIRGQIGINATIIEEPAQRDTFPAIALAASYLYHHAGAKRDEMIGVMPVDGYAGDEFFEHLRKLPSILENSGDDLVLMGASPTEPSDKYGYIVPLLSDMVDKEYFGVCSFIEKPDVITAQSLIHKGALWNCGVFAFRLGFLLDHMDHQGWNSNYNDLLSNYLSLPKTSFDVAVVEKTSHISVLPFNGEWRDLGTWDSLIREMDFDVTGSGYISPLSHKTRIINELDIPVSVWNVPGIIVVAGPDGILVTDREDATGIKDMVGQVEIAPRFEERFWGKQTILSHRKDEGGLETVTKRVVITSGRSISYHEHKLRKEVWTIVSGIGKICLDGVLTIVSPGDVIVVEPGIRHYISASEGELEFIESQIGKAVSETDIFRYEYPGVNPDLLLSEGLSG</sequence>
<name>A0A1E3KXC6_9BACL</name>
<dbReference type="Pfam" id="PF00483">
    <property type="entry name" value="NTP_transferase"/>
    <property type="match status" value="1"/>
</dbReference>